<evidence type="ECO:0000256" key="2">
    <source>
        <dbReference type="ARBA" id="ARBA00022630"/>
    </source>
</evidence>
<dbReference type="InterPro" id="IPR050346">
    <property type="entry name" value="FMO-like"/>
</dbReference>
<organism evidence="6 7">
    <name type="scientific">Lodderomyces elongisporus (strain ATCC 11503 / CBS 2605 / JCM 1781 / NBRC 1676 / NRRL YB-4239)</name>
    <name type="common">Yeast</name>
    <name type="synonym">Saccharomyces elongisporus</name>
    <dbReference type="NCBI Taxonomy" id="379508"/>
    <lineage>
        <taxon>Eukaryota</taxon>
        <taxon>Fungi</taxon>
        <taxon>Dikarya</taxon>
        <taxon>Ascomycota</taxon>
        <taxon>Saccharomycotina</taxon>
        <taxon>Pichiomycetes</taxon>
        <taxon>Debaryomycetaceae</taxon>
        <taxon>Candida/Lodderomyces clade</taxon>
        <taxon>Lodderomyces</taxon>
    </lineage>
</organism>
<proteinExistence type="inferred from homology"/>
<keyword evidence="5" id="KW-0560">Oxidoreductase</keyword>
<dbReference type="AlphaFoldDB" id="A5DZJ0"/>
<dbReference type="Gene3D" id="3.50.50.60">
    <property type="entry name" value="FAD/NAD(P)-binding domain"/>
    <property type="match status" value="2"/>
</dbReference>
<keyword evidence="3" id="KW-0274">FAD</keyword>
<dbReference type="VEuPathDB" id="FungiDB:LELG_02777"/>
<evidence type="ECO:0000256" key="4">
    <source>
        <dbReference type="ARBA" id="ARBA00022857"/>
    </source>
</evidence>
<gene>
    <name evidence="6" type="ORF">LELG_02777</name>
</gene>
<dbReference type="GeneID" id="5233575"/>
<evidence type="ECO:0000313" key="7">
    <source>
        <dbReference type="Proteomes" id="UP000001996"/>
    </source>
</evidence>
<evidence type="ECO:0000313" key="6">
    <source>
        <dbReference type="EMBL" id="EDK44598.1"/>
    </source>
</evidence>
<dbReference type="PANTHER" id="PTHR23023">
    <property type="entry name" value="DIMETHYLANILINE MONOOXYGENASE"/>
    <property type="match status" value="1"/>
</dbReference>
<dbReference type="PIRSF" id="PIRSF000332">
    <property type="entry name" value="FMO"/>
    <property type="match status" value="1"/>
</dbReference>
<dbReference type="InParanoid" id="A5DZJ0"/>
<dbReference type="HOGENOM" id="CLU_006909_5_3_1"/>
<dbReference type="Pfam" id="PF00743">
    <property type="entry name" value="FMO-like"/>
    <property type="match status" value="1"/>
</dbReference>
<comment type="similarity">
    <text evidence="1">Belongs to the FMO family.</text>
</comment>
<evidence type="ECO:0000256" key="3">
    <source>
        <dbReference type="ARBA" id="ARBA00022827"/>
    </source>
</evidence>
<dbReference type="GO" id="GO:0050660">
    <property type="term" value="F:flavin adenine dinucleotide binding"/>
    <property type="evidence" value="ECO:0007669"/>
    <property type="project" value="InterPro"/>
</dbReference>
<sequence>MTSDKPFNIKNVAIIGAGPAGLASLYEFLHTNKDGSSTISNPKLPQLNLNYPQSQDPAFEKIVVFEQKNQPGGIWAPSNFEADYPVPPQLIMDKEQYHNPEQIRPRNTIPEEIKGATYEKPFIEEKKNIDKNHLQGSSKIGDTEFVEKQRKLINELQWSRSGIFSFLFTNIPQRITRYSYMKDEPEYHDKTRKIYPFMTHQELTNRFTNFIEQEDLLKYIRLSTSVENVHKNIKTGKWVVTARQRGSSTDGLDTWYQEEFDAVVISNGHFNIPFIPHIKGLAQYNANFPNRILHAKNFRDPKEFTNKDVLIIGGGVSTTNVLQYVVPVAKSVANSKRGEQKVFKFINKALVSKGIEPKPPVEYVDPITGLFHFQDGTLAEFDKVIFSTGYHYYFPFLDSSEYLLLNNPGNYSRVGGLFLHTFCQKDPTLGTVGVCHSQFNFHTIEASAAALAGVWSGATHLPDINQQRKWEEDLLKEKGNNILFHIYNHYNAKVFVDLVKPYFPKGRYDPLIFDGEFASDVDIGFDHLEKLFYGLKDGTITIEETNDWDLSNGVSKANFHG</sequence>
<dbReference type="OrthoDB" id="66881at2759"/>
<dbReference type="InterPro" id="IPR020946">
    <property type="entry name" value="Flavin_mOase-like"/>
</dbReference>
<dbReference type="SUPFAM" id="SSF51905">
    <property type="entry name" value="FAD/NAD(P)-binding domain"/>
    <property type="match status" value="2"/>
</dbReference>
<dbReference type="Proteomes" id="UP000001996">
    <property type="component" value="Unassembled WGS sequence"/>
</dbReference>
<keyword evidence="2" id="KW-0285">Flavoprotein</keyword>
<dbReference type="eggNOG" id="KOG1399">
    <property type="taxonomic scope" value="Eukaryota"/>
</dbReference>
<dbReference type="KEGG" id="lel:PVL30_003621"/>
<dbReference type="InterPro" id="IPR036188">
    <property type="entry name" value="FAD/NAD-bd_sf"/>
</dbReference>
<dbReference type="OMA" id="INELQWS"/>
<dbReference type="GO" id="GO:0004499">
    <property type="term" value="F:N,N-dimethylaniline monooxygenase activity"/>
    <property type="evidence" value="ECO:0007669"/>
    <property type="project" value="InterPro"/>
</dbReference>
<evidence type="ECO:0000256" key="5">
    <source>
        <dbReference type="ARBA" id="ARBA00023002"/>
    </source>
</evidence>
<evidence type="ECO:0008006" key="8">
    <source>
        <dbReference type="Google" id="ProtNLM"/>
    </source>
</evidence>
<accession>A5DZJ0</accession>
<reference evidence="6 7" key="1">
    <citation type="journal article" date="2009" name="Nature">
        <title>Evolution of pathogenicity and sexual reproduction in eight Candida genomes.</title>
        <authorList>
            <person name="Butler G."/>
            <person name="Rasmussen M.D."/>
            <person name="Lin M.F."/>
            <person name="Santos M.A."/>
            <person name="Sakthikumar S."/>
            <person name="Munro C.A."/>
            <person name="Rheinbay E."/>
            <person name="Grabherr M."/>
            <person name="Forche A."/>
            <person name="Reedy J.L."/>
            <person name="Agrafioti I."/>
            <person name="Arnaud M.B."/>
            <person name="Bates S."/>
            <person name="Brown A.J."/>
            <person name="Brunke S."/>
            <person name="Costanzo M.C."/>
            <person name="Fitzpatrick D.A."/>
            <person name="de Groot P.W."/>
            <person name="Harris D."/>
            <person name="Hoyer L.L."/>
            <person name="Hube B."/>
            <person name="Klis F.M."/>
            <person name="Kodira C."/>
            <person name="Lennard N."/>
            <person name="Logue M.E."/>
            <person name="Martin R."/>
            <person name="Neiman A.M."/>
            <person name="Nikolaou E."/>
            <person name="Quail M.A."/>
            <person name="Quinn J."/>
            <person name="Santos M.C."/>
            <person name="Schmitzberger F.F."/>
            <person name="Sherlock G."/>
            <person name="Shah P."/>
            <person name="Silverstein K.A."/>
            <person name="Skrzypek M.S."/>
            <person name="Soll D."/>
            <person name="Staggs R."/>
            <person name="Stansfield I."/>
            <person name="Stumpf M.P."/>
            <person name="Sudbery P.E."/>
            <person name="Srikantha T."/>
            <person name="Zeng Q."/>
            <person name="Berman J."/>
            <person name="Berriman M."/>
            <person name="Heitman J."/>
            <person name="Gow N.A."/>
            <person name="Lorenz M.C."/>
            <person name="Birren B.W."/>
            <person name="Kellis M."/>
            <person name="Cuomo C.A."/>
        </authorList>
    </citation>
    <scope>NUCLEOTIDE SEQUENCE [LARGE SCALE GENOMIC DNA]</scope>
    <source>
        <strain evidence="7">ATCC 11503 / BCRC 21390 / CBS 2605 / JCM 1781 / NBRC 1676 / NRRL YB-4239</strain>
    </source>
</reference>
<name>A5DZJ0_LODEL</name>
<dbReference type="InterPro" id="IPR000960">
    <property type="entry name" value="Flavin_mOase"/>
</dbReference>
<dbReference type="EMBL" id="CH981526">
    <property type="protein sequence ID" value="EDK44598.1"/>
    <property type="molecule type" value="Genomic_DNA"/>
</dbReference>
<dbReference type="GO" id="GO:0050661">
    <property type="term" value="F:NADP binding"/>
    <property type="evidence" value="ECO:0007669"/>
    <property type="project" value="InterPro"/>
</dbReference>
<keyword evidence="4" id="KW-0521">NADP</keyword>
<protein>
    <recommendedName>
        <fullName evidence="8">FAD/NAD(P)-binding domain-containing protein</fullName>
    </recommendedName>
</protein>
<evidence type="ECO:0000256" key="1">
    <source>
        <dbReference type="ARBA" id="ARBA00009183"/>
    </source>
</evidence>
<keyword evidence="7" id="KW-1185">Reference proteome</keyword>